<gene>
    <name evidence="6" type="ORF">GCM10008098_28840</name>
</gene>
<proteinExistence type="predicted"/>
<feature type="domain" description="Organic solvent tolerance-like N-terminal" evidence="5">
    <location>
        <begin position="53"/>
        <end position="156"/>
    </location>
</feature>
<comment type="caution">
    <text evidence="6">The sequence shown here is derived from an EMBL/GenBank/DDBJ whole genome shotgun (WGS) entry which is preliminary data.</text>
</comment>
<dbReference type="Pfam" id="PF03968">
    <property type="entry name" value="LptD_N"/>
    <property type="match status" value="1"/>
</dbReference>
<evidence type="ECO:0000256" key="4">
    <source>
        <dbReference type="SAM" id="MobiDB-lite"/>
    </source>
</evidence>
<sequence>MTATARSHRASASRKFAVGLLWAALLGLLPGLALAKKSDREQPLNYVAKTTNAFNAPNTITTLTGSVKITQGTLLVTGDVAKLYLDADTQISRVVVTGNPAHIQQLDENNNLMQGDAATLDYDNIHGIAVLSTHASVKQQGRGEFHGDKLTYNTDTSLITGESNGTGLVSGTIMPKLKPAAATPAKPAAPAQTTTPTTPATVPAHSASTSIPGQP</sequence>
<accession>A0ABQ3A349</accession>
<feature type="compositionally biased region" description="Polar residues" evidence="4">
    <location>
        <begin position="206"/>
        <end position="215"/>
    </location>
</feature>
<keyword evidence="3" id="KW-0574">Periplasm</keyword>
<name>A0ABQ3A349_9GAMM</name>
<keyword evidence="7" id="KW-1185">Reference proteome</keyword>
<evidence type="ECO:0000256" key="1">
    <source>
        <dbReference type="ARBA" id="ARBA00022448"/>
    </source>
</evidence>
<evidence type="ECO:0000256" key="2">
    <source>
        <dbReference type="ARBA" id="ARBA00022729"/>
    </source>
</evidence>
<evidence type="ECO:0000256" key="3">
    <source>
        <dbReference type="ARBA" id="ARBA00022764"/>
    </source>
</evidence>
<feature type="compositionally biased region" description="Low complexity" evidence="4">
    <location>
        <begin position="179"/>
        <end position="204"/>
    </location>
</feature>
<evidence type="ECO:0000313" key="7">
    <source>
        <dbReference type="Proteomes" id="UP000621898"/>
    </source>
</evidence>
<protein>
    <recommendedName>
        <fullName evidence="5">Organic solvent tolerance-like N-terminal domain-containing protein</fullName>
    </recommendedName>
</protein>
<dbReference type="InterPro" id="IPR014340">
    <property type="entry name" value="LptA"/>
</dbReference>
<keyword evidence="1" id="KW-0813">Transport</keyword>
<dbReference type="PANTHER" id="PTHR36504:SF1">
    <property type="entry name" value="LIPOPOLYSACCHARIDE EXPORT SYSTEM PROTEIN LPTA"/>
    <property type="match status" value="1"/>
</dbReference>
<evidence type="ECO:0000259" key="5">
    <source>
        <dbReference type="Pfam" id="PF03968"/>
    </source>
</evidence>
<evidence type="ECO:0000313" key="6">
    <source>
        <dbReference type="EMBL" id="GGY33720.1"/>
    </source>
</evidence>
<feature type="region of interest" description="Disordered" evidence="4">
    <location>
        <begin position="178"/>
        <end position="215"/>
    </location>
</feature>
<dbReference type="PANTHER" id="PTHR36504">
    <property type="entry name" value="LIPOPOLYSACCHARIDE EXPORT SYSTEM PROTEIN LPTA"/>
    <property type="match status" value="1"/>
</dbReference>
<dbReference type="Proteomes" id="UP000621898">
    <property type="component" value="Unassembled WGS sequence"/>
</dbReference>
<dbReference type="Gene3D" id="2.60.450.10">
    <property type="entry name" value="Lipopolysaccharide (LPS) transport protein A like domain"/>
    <property type="match status" value="1"/>
</dbReference>
<keyword evidence="2" id="KW-0732">Signal</keyword>
<dbReference type="InterPro" id="IPR005653">
    <property type="entry name" value="OstA-like_N"/>
</dbReference>
<dbReference type="NCBIfam" id="TIGR03002">
    <property type="entry name" value="outer_YhbN_LptA"/>
    <property type="match status" value="1"/>
</dbReference>
<organism evidence="6 7">
    <name type="scientific">Rhodanobacter panaciterrae</name>
    <dbReference type="NCBI Taxonomy" id="490572"/>
    <lineage>
        <taxon>Bacteria</taxon>
        <taxon>Pseudomonadati</taxon>
        <taxon>Pseudomonadota</taxon>
        <taxon>Gammaproteobacteria</taxon>
        <taxon>Lysobacterales</taxon>
        <taxon>Rhodanobacteraceae</taxon>
        <taxon>Rhodanobacter</taxon>
    </lineage>
</organism>
<reference evidence="7" key="1">
    <citation type="journal article" date="2019" name="Int. J. Syst. Evol. Microbiol.">
        <title>The Global Catalogue of Microorganisms (GCM) 10K type strain sequencing project: providing services to taxonomists for standard genome sequencing and annotation.</title>
        <authorList>
            <consortium name="The Broad Institute Genomics Platform"/>
            <consortium name="The Broad Institute Genome Sequencing Center for Infectious Disease"/>
            <person name="Wu L."/>
            <person name="Ma J."/>
        </authorList>
    </citation>
    <scope>NUCLEOTIDE SEQUENCE [LARGE SCALE GENOMIC DNA]</scope>
    <source>
        <strain evidence="7">KCTC 22232</strain>
    </source>
</reference>
<dbReference type="EMBL" id="BMXT01000004">
    <property type="protein sequence ID" value="GGY33720.1"/>
    <property type="molecule type" value="Genomic_DNA"/>
</dbReference>
<dbReference type="InterPro" id="IPR052037">
    <property type="entry name" value="LPS_export_LptA"/>
</dbReference>
<dbReference type="RefSeq" id="WP_189442247.1">
    <property type="nucleotide sequence ID" value="NZ_BMXT01000004.1"/>
</dbReference>